<keyword evidence="5" id="KW-1003">Cell membrane</keyword>
<evidence type="ECO:0000313" key="7">
    <source>
        <dbReference type="Proteomes" id="UP000625735"/>
    </source>
</evidence>
<organism evidence="6 7">
    <name type="scientific">Flavobacterium orientale</name>
    <dbReference type="NCBI Taxonomy" id="1756020"/>
    <lineage>
        <taxon>Bacteria</taxon>
        <taxon>Pseudomonadati</taxon>
        <taxon>Bacteroidota</taxon>
        <taxon>Flavobacteriia</taxon>
        <taxon>Flavobacteriales</taxon>
        <taxon>Flavobacteriaceae</taxon>
        <taxon>Flavobacterium</taxon>
    </lineage>
</organism>
<protein>
    <recommendedName>
        <fullName evidence="5">Probable membrane transporter protein</fullName>
    </recommendedName>
</protein>
<evidence type="ECO:0000256" key="5">
    <source>
        <dbReference type="RuleBase" id="RU363041"/>
    </source>
</evidence>
<keyword evidence="7" id="KW-1185">Reference proteome</keyword>
<feature type="transmembrane region" description="Helical" evidence="5">
    <location>
        <begin position="104"/>
        <end position="122"/>
    </location>
</feature>
<keyword evidence="2 5" id="KW-0812">Transmembrane</keyword>
<gene>
    <name evidence="6" type="ORF">GCM10011343_19530</name>
</gene>
<dbReference type="GO" id="GO:0005886">
    <property type="term" value="C:plasma membrane"/>
    <property type="evidence" value="ECO:0007669"/>
    <property type="project" value="UniProtKB-SubCell"/>
</dbReference>
<keyword evidence="4 5" id="KW-0472">Membrane</keyword>
<evidence type="ECO:0000256" key="1">
    <source>
        <dbReference type="ARBA" id="ARBA00004141"/>
    </source>
</evidence>
<evidence type="ECO:0000256" key="4">
    <source>
        <dbReference type="ARBA" id="ARBA00023136"/>
    </source>
</evidence>
<dbReference type="PANTHER" id="PTHR43701:SF2">
    <property type="entry name" value="MEMBRANE TRANSPORTER PROTEIN YJNA-RELATED"/>
    <property type="match status" value="1"/>
</dbReference>
<feature type="transmembrane region" description="Helical" evidence="5">
    <location>
        <begin position="76"/>
        <end position="92"/>
    </location>
</feature>
<dbReference type="Proteomes" id="UP000625735">
    <property type="component" value="Unassembled WGS sequence"/>
</dbReference>
<sequence length="124" mass="13243">MNKMTATTIILLLIIGLLAGFLSGLIGIGGGIIMIPLLLLMGMSQHQSQGISLAVLAVPVTALAALNYYKEGYIDWRYPAIIAICFIIGGYIGSKFAVSIDEKILKKIFGFILLLVAGKLIFGK</sequence>
<dbReference type="Pfam" id="PF01925">
    <property type="entry name" value="TauE"/>
    <property type="match status" value="1"/>
</dbReference>
<comment type="subcellular location">
    <subcellularLocation>
        <location evidence="5">Cell membrane</location>
        <topology evidence="5">Multi-pass membrane protein</topology>
    </subcellularLocation>
    <subcellularLocation>
        <location evidence="1">Membrane</location>
        <topology evidence="1">Multi-pass membrane protein</topology>
    </subcellularLocation>
</comment>
<dbReference type="PANTHER" id="PTHR43701">
    <property type="entry name" value="MEMBRANE TRANSPORTER PROTEIN MJ0441-RELATED"/>
    <property type="match status" value="1"/>
</dbReference>
<dbReference type="InterPro" id="IPR051598">
    <property type="entry name" value="TSUP/Inactive_protease-like"/>
</dbReference>
<dbReference type="EMBL" id="BMFG01000007">
    <property type="protein sequence ID" value="GGD29454.1"/>
    <property type="molecule type" value="Genomic_DNA"/>
</dbReference>
<evidence type="ECO:0000256" key="3">
    <source>
        <dbReference type="ARBA" id="ARBA00022989"/>
    </source>
</evidence>
<reference evidence="6" key="1">
    <citation type="journal article" date="2014" name="Int. J. Syst. Evol. Microbiol.">
        <title>Complete genome sequence of Corynebacterium casei LMG S-19264T (=DSM 44701T), isolated from a smear-ripened cheese.</title>
        <authorList>
            <consortium name="US DOE Joint Genome Institute (JGI-PGF)"/>
            <person name="Walter F."/>
            <person name="Albersmeier A."/>
            <person name="Kalinowski J."/>
            <person name="Ruckert C."/>
        </authorList>
    </citation>
    <scope>NUCLEOTIDE SEQUENCE</scope>
    <source>
        <strain evidence="6">CGMCC 1.12506</strain>
    </source>
</reference>
<name>A0A916Y3A7_9FLAO</name>
<proteinExistence type="inferred from homology"/>
<dbReference type="InterPro" id="IPR002781">
    <property type="entry name" value="TM_pro_TauE-like"/>
</dbReference>
<dbReference type="AlphaFoldDB" id="A0A916Y3A7"/>
<evidence type="ECO:0000256" key="2">
    <source>
        <dbReference type="ARBA" id="ARBA00022692"/>
    </source>
</evidence>
<comment type="caution">
    <text evidence="6">The sequence shown here is derived from an EMBL/GenBank/DDBJ whole genome shotgun (WGS) entry which is preliminary data.</text>
</comment>
<feature type="transmembrane region" description="Helical" evidence="5">
    <location>
        <begin position="6"/>
        <end position="39"/>
    </location>
</feature>
<accession>A0A916Y3A7</accession>
<keyword evidence="3 5" id="KW-1133">Transmembrane helix</keyword>
<evidence type="ECO:0000313" key="6">
    <source>
        <dbReference type="EMBL" id="GGD29454.1"/>
    </source>
</evidence>
<comment type="similarity">
    <text evidence="5">Belongs to the 4-toluene sulfonate uptake permease (TSUP) (TC 2.A.102) family.</text>
</comment>
<dbReference type="RefSeq" id="WP_308418844.1">
    <property type="nucleotide sequence ID" value="NZ_BMFG01000007.1"/>
</dbReference>
<reference evidence="6" key="2">
    <citation type="submission" date="2020-09" db="EMBL/GenBank/DDBJ databases">
        <authorList>
            <person name="Sun Q."/>
            <person name="Zhou Y."/>
        </authorList>
    </citation>
    <scope>NUCLEOTIDE SEQUENCE</scope>
    <source>
        <strain evidence="6">CGMCC 1.12506</strain>
    </source>
</reference>
<feature type="transmembrane region" description="Helical" evidence="5">
    <location>
        <begin position="51"/>
        <end position="70"/>
    </location>
</feature>